<dbReference type="Proteomes" id="UP000182152">
    <property type="component" value="Unassembled WGS sequence"/>
</dbReference>
<dbReference type="InterPro" id="IPR025711">
    <property type="entry name" value="PepSY"/>
</dbReference>
<feature type="domain" description="PepSY" evidence="3">
    <location>
        <begin position="67"/>
        <end position="121"/>
    </location>
</feature>
<organism evidence="4 5">
    <name type="scientific">Enterococcus ratti</name>
    <dbReference type="NCBI Taxonomy" id="150033"/>
    <lineage>
        <taxon>Bacteria</taxon>
        <taxon>Bacillati</taxon>
        <taxon>Bacillota</taxon>
        <taxon>Bacilli</taxon>
        <taxon>Lactobacillales</taxon>
        <taxon>Enterococcaceae</taxon>
        <taxon>Enterococcus</taxon>
    </lineage>
</organism>
<proteinExistence type="predicted"/>
<feature type="chain" id="PRO_5039253975" evidence="2">
    <location>
        <begin position="18"/>
        <end position="212"/>
    </location>
</feature>
<feature type="domain" description="PepSY" evidence="3">
    <location>
        <begin position="151"/>
        <end position="209"/>
    </location>
</feature>
<reference evidence="4 5" key="1">
    <citation type="submission" date="2014-12" db="EMBL/GenBank/DDBJ databases">
        <title>Draft genome sequences of 29 type strains of Enterococci.</title>
        <authorList>
            <person name="Zhong Z."/>
            <person name="Sun Z."/>
            <person name="Liu W."/>
            <person name="Zhang W."/>
            <person name="Zhang H."/>
        </authorList>
    </citation>
    <scope>NUCLEOTIDE SEQUENCE [LARGE SCALE GENOMIC DNA]</scope>
    <source>
        <strain evidence="4 5">DSM 15687</strain>
    </source>
</reference>
<dbReference type="OrthoDB" id="2943484at2"/>
<dbReference type="STRING" id="150033.RV14_GL000146"/>
<feature type="signal peptide" evidence="2">
    <location>
        <begin position="1"/>
        <end position="17"/>
    </location>
</feature>
<feature type="compositionally biased region" description="Low complexity" evidence="1">
    <location>
        <begin position="26"/>
        <end position="46"/>
    </location>
</feature>
<feature type="region of interest" description="Disordered" evidence="1">
    <location>
        <begin position="26"/>
        <end position="55"/>
    </location>
</feature>
<evidence type="ECO:0000313" key="5">
    <source>
        <dbReference type="Proteomes" id="UP000182152"/>
    </source>
</evidence>
<keyword evidence="5" id="KW-1185">Reference proteome</keyword>
<comment type="caution">
    <text evidence="4">The sequence shown here is derived from an EMBL/GenBank/DDBJ whole genome shotgun (WGS) entry which is preliminary data.</text>
</comment>
<evidence type="ECO:0000313" key="4">
    <source>
        <dbReference type="EMBL" id="OJG83969.1"/>
    </source>
</evidence>
<evidence type="ECO:0000259" key="3">
    <source>
        <dbReference type="Pfam" id="PF03413"/>
    </source>
</evidence>
<dbReference type="Pfam" id="PF03413">
    <property type="entry name" value="PepSY"/>
    <property type="match status" value="2"/>
</dbReference>
<accession>A0A1L8WSH5</accession>
<protein>
    <submittedName>
        <fullName evidence="4">Lipoprotein</fullName>
    </submittedName>
</protein>
<keyword evidence="4" id="KW-0449">Lipoprotein</keyword>
<dbReference type="Gene3D" id="3.10.450.40">
    <property type="match status" value="2"/>
</dbReference>
<evidence type="ECO:0000256" key="2">
    <source>
        <dbReference type="SAM" id="SignalP"/>
    </source>
</evidence>
<dbReference type="PROSITE" id="PS51257">
    <property type="entry name" value="PROKAR_LIPOPROTEIN"/>
    <property type="match status" value="1"/>
</dbReference>
<evidence type="ECO:0000256" key="1">
    <source>
        <dbReference type="SAM" id="MobiDB-lite"/>
    </source>
</evidence>
<feature type="region of interest" description="Disordered" evidence="1">
    <location>
        <begin position="118"/>
        <end position="138"/>
    </location>
</feature>
<keyword evidence="2" id="KW-0732">Signal</keyword>
<gene>
    <name evidence="4" type="ORF">RV14_GL000146</name>
</gene>
<dbReference type="RefSeq" id="WP_071854441.1">
    <property type="nucleotide sequence ID" value="NZ_JXLB01000001.1"/>
</dbReference>
<dbReference type="AlphaFoldDB" id="A0A1L8WSH5"/>
<dbReference type="EMBL" id="JXLB01000001">
    <property type="protein sequence ID" value="OJG83969.1"/>
    <property type="molecule type" value="Genomic_DNA"/>
</dbReference>
<sequence length="212" mass="23433">MKKIVIYCGLFSFILFASSCQSRQVPSTMSQTTPTTSTNQETTVPSVSTISGQQSSHSFMDATKEIKVSVKKAIDLFLAAYPNVKITKLELDSSWGISAYEIEGVDDQKEYEAKINAENAKMQTQPPKQLDYDEQNGQKKKEDALDISNLLSIEEATSIAIKQVGGGTVTDWKLSKELGITYWEVKVKNGYQTIQVKLNSQTGEVLATEVDD</sequence>
<name>A0A1L8WSH5_9ENTE</name>